<dbReference type="InterPro" id="IPR034718">
    <property type="entry name" value="RlpA"/>
</dbReference>
<dbReference type="GO" id="GO:0042834">
    <property type="term" value="F:peptidoglycan binding"/>
    <property type="evidence" value="ECO:0007669"/>
    <property type="project" value="InterPro"/>
</dbReference>
<dbReference type="SUPFAM" id="SSF50685">
    <property type="entry name" value="Barwin-like endoglucanases"/>
    <property type="match status" value="1"/>
</dbReference>
<comment type="similarity">
    <text evidence="4 5">Belongs to the RlpA family.</text>
</comment>
<sequence precursor="true">MTKATKTLSIGALGAALALISASSFGKDRLVSENQVRPEPLIKAANMSYKVRGMRYTPVKQIKTFSQTGKASWYGPGFHGKKTASGERFDMHAYTAAHKTLPIPSYAKVTNLSNGKSVIVRINDRGPFHGSRVIDLSKGAAQKIGFSGVANVRVEQIVPGQIAAAQPEQIYVTLAAFNSESAARDYAGRTNSRLQGAASAHRALTERKDGQYIVKLGPFAKPEQADNVRQMAMAQNSI</sequence>
<dbReference type="InterPro" id="IPR007730">
    <property type="entry name" value="SPOR-like_dom"/>
</dbReference>
<accession>G4CMA7</accession>
<dbReference type="HOGENOM" id="CLU_042923_3_4_4"/>
<evidence type="ECO:0000256" key="4">
    <source>
        <dbReference type="HAMAP-Rule" id="MF_02071"/>
    </source>
</evidence>
<comment type="caution">
    <text evidence="7">The sequence shown here is derived from an EMBL/GenBank/DDBJ whole genome shotgun (WGS) entry which is preliminary data.</text>
</comment>
<keyword evidence="8" id="KW-1185">Reference proteome</keyword>
<dbReference type="OrthoDB" id="9779128at2"/>
<comment type="function">
    <text evidence="4">Lytic transglycosylase with a strong preference for naked glycan strands that lack stem peptides.</text>
</comment>
<evidence type="ECO:0000256" key="5">
    <source>
        <dbReference type="RuleBase" id="RU003495"/>
    </source>
</evidence>
<dbReference type="RefSeq" id="WP_009115363.1">
    <property type="nucleotide sequence ID" value="NZ_JH165159.1"/>
</dbReference>
<dbReference type="EMBL" id="AGAZ01000008">
    <property type="protein sequence ID" value="EGZ51187.1"/>
    <property type="molecule type" value="Genomic_DNA"/>
</dbReference>
<evidence type="ECO:0000259" key="6">
    <source>
        <dbReference type="PROSITE" id="PS51724"/>
    </source>
</evidence>
<evidence type="ECO:0000256" key="2">
    <source>
        <dbReference type="ARBA" id="ARBA00023239"/>
    </source>
</evidence>
<organism evidence="7 8">
    <name type="scientific">Neisseria wadsworthii 9715</name>
    <dbReference type="NCBI Taxonomy" id="1030841"/>
    <lineage>
        <taxon>Bacteria</taxon>
        <taxon>Pseudomonadati</taxon>
        <taxon>Pseudomonadota</taxon>
        <taxon>Betaproteobacteria</taxon>
        <taxon>Neisseriales</taxon>
        <taxon>Neisseriaceae</taxon>
        <taxon>Neisseria</taxon>
    </lineage>
</organism>
<protein>
    <recommendedName>
        <fullName evidence="4">Endolytic peptidoglycan transglycosylase RlpA</fullName>
        <ecNumber evidence="4">4.2.2.-</ecNumber>
    </recommendedName>
</protein>
<dbReference type="CDD" id="cd22268">
    <property type="entry name" value="DPBB_RlpA-like"/>
    <property type="match status" value="1"/>
</dbReference>
<dbReference type="PATRIC" id="fig|1030841.3.peg.227"/>
<keyword evidence="1 4" id="KW-0732">Signal</keyword>
<keyword evidence="2 4" id="KW-0456">Lyase</keyword>
<feature type="signal peptide" evidence="4">
    <location>
        <begin position="1"/>
        <end position="26"/>
    </location>
</feature>
<dbReference type="HAMAP" id="MF_02071">
    <property type="entry name" value="RlpA"/>
    <property type="match status" value="1"/>
</dbReference>
<name>G4CMA7_9NEIS</name>
<dbReference type="AlphaFoldDB" id="G4CMA7"/>
<keyword evidence="3 4" id="KW-0961">Cell wall biogenesis/degradation</keyword>
<dbReference type="Pfam" id="PF05036">
    <property type="entry name" value="SPOR"/>
    <property type="match status" value="1"/>
</dbReference>
<dbReference type="PANTHER" id="PTHR34183">
    <property type="entry name" value="ENDOLYTIC PEPTIDOGLYCAN TRANSGLYCOSYLASE RLPA"/>
    <property type="match status" value="1"/>
</dbReference>
<dbReference type="InterPro" id="IPR036680">
    <property type="entry name" value="SPOR-like_sf"/>
</dbReference>
<feature type="domain" description="SPOR" evidence="6">
    <location>
        <begin position="164"/>
        <end position="238"/>
    </location>
</feature>
<dbReference type="InterPro" id="IPR009009">
    <property type="entry name" value="RlpA-like_DPBB"/>
</dbReference>
<dbReference type="InterPro" id="IPR012997">
    <property type="entry name" value="RplA"/>
</dbReference>
<dbReference type="PANTHER" id="PTHR34183:SF1">
    <property type="entry name" value="ENDOLYTIC PEPTIDOGLYCAN TRANSGLYCOSYLASE RLPA"/>
    <property type="match status" value="1"/>
</dbReference>
<proteinExistence type="inferred from homology"/>
<dbReference type="GO" id="GO:0008932">
    <property type="term" value="F:lytic endotransglycosylase activity"/>
    <property type="evidence" value="ECO:0007669"/>
    <property type="project" value="UniProtKB-UniRule"/>
</dbReference>
<dbReference type="Pfam" id="PF03330">
    <property type="entry name" value="DPBB_1"/>
    <property type="match status" value="1"/>
</dbReference>
<dbReference type="Gene3D" id="2.40.40.10">
    <property type="entry name" value="RlpA-like domain"/>
    <property type="match status" value="1"/>
</dbReference>
<dbReference type="STRING" id="1030841.HMPREF9370_0216"/>
<dbReference type="Proteomes" id="UP000005336">
    <property type="component" value="Unassembled WGS sequence"/>
</dbReference>
<dbReference type="SUPFAM" id="SSF110997">
    <property type="entry name" value="Sporulation related repeat"/>
    <property type="match status" value="1"/>
</dbReference>
<dbReference type="PROSITE" id="PS51724">
    <property type="entry name" value="SPOR"/>
    <property type="match status" value="1"/>
</dbReference>
<dbReference type="NCBIfam" id="TIGR00413">
    <property type="entry name" value="rlpA"/>
    <property type="match status" value="1"/>
</dbReference>
<dbReference type="InterPro" id="IPR036908">
    <property type="entry name" value="RlpA-like_sf"/>
</dbReference>
<evidence type="ECO:0000313" key="8">
    <source>
        <dbReference type="Proteomes" id="UP000005336"/>
    </source>
</evidence>
<dbReference type="EC" id="4.2.2.-" evidence="4"/>
<evidence type="ECO:0000313" key="7">
    <source>
        <dbReference type="EMBL" id="EGZ51187.1"/>
    </source>
</evidence>
<dbReference type="GO" id="GO:0000270">
    <property type="term" value="P:peptidoglycan metabolic process"/>
    <property type="evidence" value="ECO:0007669"/>
    <property type="project" value="UniProtKB-UniRule"/>
</dbReference>
<gene>
    <name evidence="4" type="primary">rlpA</name>
    <name evidence="7" type="ORF">HMPREF9370_0216</name>
</gene>
<reference evidence="7 8" key="1">
    <citation type="submission" date="2011-06" db="EMBL/GenBank/DDBJ databases">
        <authorList>
            <person name="Muzny D."/>
            <person name="Qin X."/>
            <person name="Deng J."/>
            <person name="Jiang H."/>
            <person name="Liu Y."/>
            <person name="Qu J."/>
            <person name="Song X.-Z."/>
            <person name="Zhang L."/>
            <person name="Thornton R."/>
            <person name="Coyle M."/>
            <person name="Francisco L."/>
            <person name="Jackson L."/>
            <person name="Javaid M."/>
            <person name="Korchina V."/>
            <person name="Kovar C."/>
            <person name="Mata R."/>
            <person name="Mathew T."/>
            <person name="Ngo R."/>
            <person name="Nguyen L."/>
            <person name="Nguyen N."/>
            <person name="Okwuonu G."/>
            <person name="Ongeri F."/>
            <person name="Pham C."/>
            <person name="Simmons D."/>
            <person name="Wilczek-Boney K."/>
            <person name="Hale W."/>
            <person name="Jakkamsetti A."/>
            <person name="Pham P."/>
            <person name="Ruth R."/>
            <person name="San Lucas F."/>
            <person name="Warren J."/>
            <person name="Zhang J."/>
            <person name="Zhao Z."/>
            <person name="Zhou C."/>
            <person name="Zhu D."/>
            <person name="Lee S."/>
            <person name="Bess C."/>
            <person name="Blankenburg K."/>
            <person name="Forbes L."/>
            <person name="Fu Q."/>
            <person name="Gubbala S."/>
            <person name="Hirani K."/>
            <person name="Jayaseelan J.C."/>
            <person name="Lara F."/>
            <person name="Munidasa M."/>
            <person name="Palculict T."/>
            <person name="Patil S."/>
            <person name="Pu L.-L."/>
            <person name="Saada N."/>
            <person name="Tang L."/>
            <person name="Weissenberger G."/>
            <person name="Zhu Y."/>
            <person name="Hemphill L."/>
            <person name="Shang Y."/>
            <person name="Youmans B."/>
            <person name="Ayvaz T."/>
            <person name="Ross M."/>
            <person name="Santibanez J."/>
            <person name="Aqrawi P."/>
            <person name="Gross S."/>
            <person name="Joshi V."/>
            <person name="Fowler G."/>
            <person name="Nazareth L."/>
            <person name="Reid J."/>
            <person name="Worley K."/>
            <person name="Petrosino J."/>
            <person name="Highlander S."/>
            <person name="Gibbs R."/>
        </authorList>
    </citation>
    <scope>NUCLEOTIDE SEQUENCE [LARGE SCALE GENOMIC DNA]</scope>
    <source>
        <strain evidence="7 8">9715</strain>
    </source>
</reference>
<evidence type="ECO:0000256" key="3">
    <source>
        <dbReference type="ARBA" id="ARBA00023316"/>
    </source>
</evidence>
<dbReference type="GO" id="GO:0071555">
    <property type="term" value="P:cell wall organization"/>
    <property type="evidence" value="ECO:0007669"/>
    <property type="project" value="UniProtKB-KW"/>
</dbReference>
<feature type="chain" id="PRO_5009991648" description="Endolytic peptidoglycan transglycosylase RlpA" evidence="4">
    <location>
        <begin position="27"/>
        <end position="238"/>
    </location>
</feature>
<evidence type="ECO:0000256" key="1">
    <source>
        <dbReference type="ARBA" id="ARBA00022729"/>
    </source>
</evidence>